<evidence type="ECO:0000313" key="3">
    <source>
        <dbReference type="Proteomes" id="UP000054630"/>
    </source>
</evidence>
<keyword evidence="1" id="KW-0472">Membrane</keyword>
<dbReference type="EMBL" id="JYDL01000906">
    <property type="protein sequence ID" value="KRX12044.1"/>
    <property type="molecule type" value="Genomic_DNA"/>
</dbReference>
<protein>
    <submittedName>
        <fullName evidence="2">Uncharacterized protein</fullName>
    </submittedName>
</protein>
<gene>
    <name evidence="2" type="ORF">T07_2654</name>
</gene>
<feature type="transmembrane region" description="Helical" evidence="1">
    <location>
        <begin position="26"/>
        <end position="48"/>
    </location>
</feature>
<keyword evidence="3" id="KW-1185">Reference proteome</keyword>
<accession>A0A0V0RC78</accession>
<name>A0A0V0RC78_9BILA</name>
<keyword evidence="1" id="KW-1133">Transmembrane helix</keyword>
<evidence type="ECO:0000313" key="2">
    <source>
        <dbReference type="EMBL" id="KRX12044.1"/>
    </source>
</evidence>
<dbReference type="AlphaFoldDB" id="A0A0V0RC78"/>
<proteinExistence type="predicted"/>
<comment type="caution">
    <text evidence="2">The sequence shown here is derived from an EMBL/GenBank/DDBJ whole genome shotgun (WGS) entry which is preliminary data.</text>
</comment>
<keyword evidence="1" id="KW-0812">Transmembrane</keyword>
<organism evidence="2 3">
    <name type="scientific">Trichinella nelsoni</name>
    <dbReference type="NCBI Taxonomy" id="6336"/>
    <lineage>
        <taxon>Eukaryota</taxon>
        <taxon>Metazoa</taxon>
        <taxon>Ecdysozoa</taxon>
        <taxon>Nematoda</taxon>
        <taxon>Enoplea</taxon>
        <taxon>Dorylaimia</taxon>
        <taxon>Trichinellida</taxon>
        <taxon>Trichinellidae</taxon>
        <taxon>Trichinella</taxon>
    </lineage>
</organism>
<sequence length="117" mass="12908">MVCNTFQSCKALLIIAFKSVTTNISYWSLCSVFPAVAITIFAAFYLCFSAIMSGSGSFVCMEYLLTRQSIVNHCIFFPTKNMISRSVSTMLTALPSSVLLPGCPIIPLKRMVIVLFQ</sequence>
<evidence type="ECO:0000256" key="1">
    <source>
        <dbReference type="SAM" id="Phobius"/>
    </source>
</evidence>
<reference evidence="2 3" key="1">
    <citation type="submission" date="2015-01" db="EMBL/GenBank/DDBJ databases">
        <title>Evolution of Trichinella species and genotypes.</title>
        <authorList>
            <person name="Korhonen P.K."/>
            <person name="Edoardo P."/>
            <person name="Giuseppe L.R."/>
            <person name="Gasser R.B."/>
        </authorList>
    </citation>
    <scope>NUCLEOTIDE SEQUENCE [LARGE SCALE GENOMIC DNA]</scope>
    <source>
        <strain evidence="2">ISS37</strain>
    </source>
</reference>
<dbReference type="Proteomes" id="UP000054630">
    <property type="component" value="Unassembled WGS sequence"/>
</dbReference>